<dbReference type="RefSeq" id="XP_002293240.1">
    <property type="nucleotide sequence ID" value="XM_002293204.1"/>
</dbReference>
<reference evidence="5 6" key="2">
    <citation type="journal article" date="2008" name="Nature">
        <title>The Phaeodactylum genome reveals the evolutionary history of diatom genomes.</title>
        <authorList>
            <person name="Bowler C."/>
            <person name="Allen A.E."/>
            <person name="Badger J.H."/>
            <person name="Grimwood J."/>
            <person name="Jabbari K."/>
            <person name="Kuo A."/>
            <person name="Maheswari U."/>
            <person name="Martens C."/>
            <person name="Maumus F."/>
            <person name="Otillar R.P."/>
            <person name="Rayko E."/>
            <person name="Salamov A."/>
            <person name="Vandepoele K."/>
            <person name="Beszteri B."/>
            <person name="Gruber A."/>
            <person name="Heijde M."/>
            <person name="Katinka M."/>
            <person name="Mock T."/>
            <person name="Valentin K."/>
            <person name="Verret F."/>
            <person name="Berges J.A."/>
            <person name="Brownlee C."/>
            <person name="Cadoret J.P."/>
            <person name="Chiovitti A."/>
            <person name="Choi C.J."/>
            <person name="Coesel S."/>
            <person name="De Martino A."/>
            <person name="Detter J.C."/>
            <person name="Durkin C."/>
            <person name="Falciatore A."/>
            <person name="Fournet J."/>
            <person name="Haruta M."/>
            <person name="Huysman M.J."/>
            <person name="Jenkins B.D."/>
            <person name="Jiroutova K."/>
            <person name="Jorgensen R.E."/>
            <person name="Joubert Y."/>
            <person name="Kaplan A."/>
            <person name="Kroger N."/>
            <person name="Kroth P.G."/>
            <person name="La Roche J."/>
            <person name="Lindquist E."/>
            <person name="Lommer M."/>
            <person name="Martin-Jezequel V."/>
            <person name="Lopez P.J."/>
            <person name="Lucas S."/>
            <person name="Mangogna M."/>
            <person name="McGinnis K."/>
            <person name="Medlin L.K."/>
            <person name="Montsant A."/>
            <person name="Oudot-Le Secq M.P."/>
            <person name="Napoli C."/>
            <person name="Obornik M."/>
            <person name="Parker M.S."/>
            <person name="Petit J.L."/>
            <person name="Porcel B.M."/>
            <person name="Poulsen N."/>
            <person name="Robison M."/>
            <person name="Rychlewski L."/>
            <person name="Rynearson T.A."/>
            <person name="Schmutz J."/>
            <person name="Shapiro H."/>
            <person name="Siaut M."/>
            <person name="Stanley M."/>
            <person name="Sussman M.R."/>
            <person name="Taylor A.R."/>
            <person name="Vardi A."/>
            <person name="von Dassow P."/>
            <person name="Vyverman W."/>
            <person name="Willis A."/>
            <person name="Wyrwicz L.S."/>
            <person name="Rokhsar D.S."/>
            <person name="Weissenbach J."/>
            <person name="Armbrust E.V."/>
            <person name="Green B.R."/>
            <person name="Van de Peer Y."/>
            <person name="Grigoriev I.V."/>
        </authorList>
    </citation>
    <scope>NUCLEOTIDE SEQUENCE [LARGE SCALE GENOMIC DNA]</scope>
    <source>
        <strain evidence="5 6">CCMP1335</strain>
    </source>
</reference>
<proteinExistence type="predicted"/>
<dbReference type="KEGG" id="tps:THAPSDRAFT_9184"/>
<keyword evidence="6" id="KW-1185">Reference proteome</keyword>
<evidence type="ECO:0000259" key="4">
    <source>
        <dbReference type="Pfam" id="PF02517"/>
    </source>
</evidence>
<evidence type="ECO:0000313" key="6">
    <source>
        <dbReference type="Proteomes" id="UP000001449"/>
    </source>
</evidence>
<evidence type="ECO:0000256" key="2">
    <source>
        <dbReference type="SAM" id="Phobius"/>
    </source>
</evidence>
<accession>B8CAL3</accession>
<dbReference type="GO" id="GO:0080120">
    <property type="term" value="P:CAAX-box protein maturation"/>
    <property type="evidence" value="ECO:0007669"/>
    <property type="project" value="UniProtKB-ARBA"/>
</dbReference>
<sequence>MPSTFEYAISIILPLQLTWLCSCILSDDETENDNNTVTAARYLWQWCLFVLLDATYGHLFHVVLLVPSRWIARRLPGAVVPAEDAQCTIQEEEANDASLVWPSDEALSKLPDGWVVVKGDYKAETYSVTDIAANTKGTNDNLAAPSTVQRRNTKKQSSKSKGTRDKDESQSDRQKETAKRTQHQPYFLNHARGSTRIRQASQRIGAACGTILASHVISSFSRSSVSLEDIGLVIKQPFSSIAIDLWNGVCIGASIVAFIFIVELMMGWIKIIGYFETVTPKEKFAVNFTWDVLFHLGVSINEEVMLRGWMFTLGARGLWVSSAEWFIDGYTAAIFATVSSVILQSTLFSLLHFSSPGSTAISLLNLFLGGVAASLNTMVAGGSLWLGIGWHFGWNIMMGHVLGRSTSGIPMSCAVVSVVPKPTVRGVSCESLHGGTFGPELGVLAPFAYVLGMVMVIYVYGWEGLREWREELIKVMVDPLQ</sequence>
<dbReference type="GO" id="GO:0004175">
    <property type="term" value="F:endopeptidase activity"/>
    <property type="evidence" value="ECO:0007669"/>
    <property type="project" value="UniProtKB-ARBA"/>
</dbReference>
<feature type="signal peptide" evidence="3">
    <location>
        <begin position="1"/>
        <end position="23"/>
    </location>
</feature>
<feature type="transmembrane region" description="Helical" evidence="2">
    <location>
        <begin position="42"/>
        <end position="66"/>
    </location>
</feature>
<feature type="compositionally biased region" description="Polar residues" evidence="1">
    <location>
        <begin position="137"/>
        <end position="150"/>
    </location>
</feature>
<dbReference type="InterPro" id="IPR003675">
    <property type="entry name" value="Rce1/LyrA-like_dom"/>
</dbReference>
<dbReference type="AlphaFoldDB" id="B8CAL3"/>
<dbReference type="EMBL" id="CM000647">
    <property type="protein sequence ID" value="EED89701.1"/>
    <property type="molecule type" value="Genomic_DNA"/>
</dbReference>
<dbReference type="GeneID" id="7447592"/>
<organism evidence="5 6">
    <name type="scientific">Thalassiosira pseudonana</name>
    <name type="common">Marine diatom</name>
    <name type="synonym">Cyclotella nana</name>
    <dbReference type="NCBI Taxonomy" id="35128"/>
    <lineage>
        <taxon>Eukaryota</taxon>
        <taxon>Sar</taxon>
        <taxon>Stramenopiles</taxon>
        <taxon>Ochrophyta</taxon>
        <taxon>Bacillariophyta</taxon>
        <taxon>Coscinodiscophyceae</taxon>
        <taxon>Thalassiosirophycidae</taxon>
        <taxon>Thalassiosirales</taxon>
        <taxon>Thalassiosiraceae</taxon>
        <taxon>Thalassiosira</taxon>
    </lineage>
</organism>
<dbReference type="HOGENOM" id="CLU_568051_0_0_1"/>
<reference evidence="5 6" key="1">
    <citation type="journal article" date="2004" name="Science">
        <title>The genome of the diatom Thalassiosira pseudonana: ecology, evolution, and metabolism.</title>
        <authorList>
            <person name="Armbrust E.V."/>
            <person name="Berges J.A."/>
            <person name="Bowler C."/>
            <person name="Green B.R."/>
            <person name="Martinez D."/>
            <person name="Putnam N.H."/>
            <person name="Zhou S."/>
            <person name="Allen A.E."/>
            <person name="Apt K.E."/>
            <person name="Bechner M."/>
            <person name="Brzezinski M.A."/>
            <person name="Chaal B.K."/>
            <person name="Chiovitti A."/>
            <person name="Davis A.K."/>
            <person name="Demarest M.S."/>
            <person name="Detter J.C."/>
            <person name="Glavina T."/>
            <person name="Goodstein D."/>
            <person name="Hadi M.Z."/>
            <person name="Hellsten U."/>
            <person name="Hildebrand M."/>
            <person name="Jenkins B.D."/>
            <person name="Jurka J."/>
            <person name="Kapitonov V.V."/>
            <person name="Kroger N."/>
            <person name="Lau W.W."/>
            <person name="Lane T.W."/>
            <person name="Larimer F.W."/>
            <person name="Lippmeier J.C."/>
            <person name="Lucas S."/>
            <person name="Medina M."/>
            <person name="Montsant A."/>
            <person name="Obornik M."/>
            <person name="Parker M.S."/>
            <person name="Palenik B."/>
            <person name="Pazour G.J."/>
            <person name="Richardson P.M."/>
            <person name="Rynearson T.A."/>
            <person name="Saito M.A."/>
            <person name="Schwartz D.C."/>
            <person name="Thamatrakoln K."/>
            <person name="Valentin K."/>
            <person name="Vardi A."/>
            <person name="Wilkerson F.P."/>
            <person name="Rokhsar D.S."/>
        </authorList>
    </citation>
    <scope>NUCLEOTIDE SEQUENCE [LARGE SCALE GENOMIC DNA]</scope>
    <source>
        <strain evidence="5 6">CCMP1335</strain>
    </source>
</reference>
<protein>
    <recommendedName>
        <fullName evidence="4">CAAX prenyl protease 2/Lysostaphin resistance protein A-like domain-containing protein</fullName>
    </recommendedName>
</protein>
<feature type="transmembrane region" description="Helical" evidence="2">
    <location>
        <begin position="329"/>
        <end position="351"/>
    </location>
</feature>
<keyword evidence="2" id="KW-1133">Transmembrane helix</keyword>
<keyword evidence="2" id="KW-0812">Transmembrane</keyword>
<evidence type="ECO:0000256" key="1">
    <source>
        <dbReference type="SAM" id="MobiDB-lite"/>
    </source>
</evidence>
<dbReference type="PaxDb" id="35128-Thaps9184"/>
<feature type="transmembrane region" description="Helical" evidence="2">
    <location>
        <begin position="363"/>
        <end position="388"/>
    </location>
</feature>
<feature type="chain" id="PRO_5002869224" description="CAAX prenyl protease 2/Lysostaphin resistance protein A-like domain-containing protein" evidence="3">
    <location>
        <begin position="24"/>
        <end position="481"/>
    </location>
</feature>
<dbReference type="PANTHER" id="PTHR39430">
    <property type="entry name" value="MEMBRANE-ASSOCIATED PROTEASE-RELATED"/>
    <property type="match status" value="1"/>
</dbReference>
<evidence type="ECO:0000313" key="5">
    <source>
        <dbReference type="EMBL" id="EED89701.1"/>
    </source>
</evidence>
<keyword evidence="2" id="KW-0472">Membrane</keyword>
<feature type="transmembrane region" description="Helical" evidence="2">
    <location>
        <begin position="245"/>
        <end position="269"/>
    </location>
</feature>
<dbReference type="Proteomes" id="UP000001449">
    <property type="component" value="Chromosome 12"/>
</dbReference>
<name>B8CAL3_THAPS</name>
<gene>
    <name evidence="5" type="ORF">THAPSDRAFT_9184</name>
</gene>
<keyword evidence="3" id="KW-0732">Signal</keyword>
<dbReference type="eggNOG" id="ENOG502T7TV">
    <property type="taxonomic scope" value="Eukaryota"/>
</dbReference>
<feature type="transmembrane region" description="Helical" evidence="2">
    <location>
        <begin position="441"/>
        <end position="460"/>
    </location>
</feature>
<dbReference type="Pfam" id="PF02517">
    <property type="entry name" value="Rce1-like"/>
    <property type="match status" value="1"/>
</dbReference>
<feature type="region of interest" description="Disordered" evidence="1">
    <location>
        <begin position="137"/>
        <end position="185"/>
    </location>
</feature>
<feature type="compositionally biased region" description="Basic and acidic residues" evidence="1">
    <location>
        <begin position="162"/>
        <end position="179"/>
    </location>
</feature>
<dbReference type="PANTHER" id="PTHR39430:SF1">
    <property type="entry name" value="PROTEASE"/>
    <property type="match status" value="1"/>
</dbReference>
<feature type="domain" description="CAAX prenyl protease 2/Lysostaphin resistance protein A-like" evidence="4">
    <location>
        <begin position="292"/>
        <end position="397"/>
    </location>
</feature>
<evidence type="ECO:0000256" key="3">
    <source>
        <dbReference type="SAM" id="SignalP"/>
    </source>
</evidence>
<dbReference type="InParanoid" id="B8CAL3"/>